<dbReference type="HOGENOM" id="CLU_1967647_0_0_0"/>
<dbReference type="InterPro" id="IPR007055">
    <property type="entry name" value="BON_dom"/>
</dbReference>
<dbReference type="Pfam" id="PF04972">
    <property type="entry name" value="BON"/>
    <property type="match status" value="1"/>
</dbReference>
<evidence type="ECO:0000259" key="3">
    <source>
        <dbReference type="PROSITE" id="PS50914"/>
    </source>
</evidence>
<protein>
    <submittedName>
        <fullName evidence="4">Phosphoslipid binding protein</fullName>
    </submittedName>
</protein>
<proteinExistence type="predicted"/>
<dbReference type="KEGG" id="aba:Acid345_2153"/>
<accession>Q1IPP6</accession>
<dbReference type="Proteomes" id="UP000002432">
    <property type="component" value="Chromosome"/>
</dbReference>
<feature type="chain" id="PRO_5004191555" evidence="2">
    <location>
        <begin position="22"/>
        <end position="127"/>
    </location>
</feature>
<evidence type="ECO:0000256" key="1">
    <source>
        <dbReference type="SAM" id="MobiDB-lite"/>
    </source>
</evidence>
<gene>
    <name evidence="4" type="ordered locus">Acid345_2153</name>
</gene>
<feature type="signal peptide" evidence="2">
    <location>
        <begin position="1"/>
        <end position="21"/>
    </location>
</feature>
<dbReference type="eggNOG" id="COG2823">
    <property type="taxonomic scope" value="Bacteria"/>
</dbReference>
<dbReference type="Gene3D" id="3.30.1340.30">
    <property type="match status" value="1"/>
</dbReference>
<dbReference type="PROSITE" id="PS50914">
    <property type="entry name" value="BON"/>
    <property type="match status" value="1"/>
</dbReference>
<evidence type="ECO:0000313" key="5">
    <source>
        <dbReference type="Proteomes" id="UP000002432"/>
    </source>
</evidence>
<dbReference type="AlphaFoldDB" id="Q1IPP6"/>
<name>Q1IPP6_KORVE</name>
<evidence type="ECO:0000313" key="4">
    <source>
        <dbReference type="EMBL" id="ABF41154.1"/>
    </source>
</evidence>
<feature type="region of interest" description="Disordered" evidence="1">
    <location>
        <begin position="29"/>
        <end position="50"/>
    </location>
</feature>
<reference evidence="4 5" key="1">
    <citation type="journal article" date="2009" name="Appl. Environ. Microbiol.">
        <title>Three genomes from the phylum Acidobacteria provide insight into the lifestyles of these microorganisms in soils.</title>
        <authorList>
            <person name="Ward N.L."/>
            <person name="Challacombe J.F."/>
            <person name="Janssen P.H."/>
            <person name="Henrissat B."/>
            <person name="Coutinho P.M."/>
            <person name="Wu M."/>
            <person name="Xie G."/>
            <person name="Haft D.H."/>
            <person name="Sait M."/>
            <person name="Badger J."/>
            <person name="Barabote R.D."/>
            <person name="Bradley B."/>
            <person name="Brettin T.S."/>
            <person name="Brinkac L.M."/>
            <person name="Bruce D."/>
            <person name="Creasy T."/>
            <person name="Daugherty S.C."/>
            <person name="Davidsen T.M."/>
            <person name="DeBoy R.T."/>
            <person name="Detter J.C."/>
            <person name="Dodson R.J."/>
            <person name="Durkin A.S."/>
            <person name="Ganapathy A."/>
            <person name="Gwinn-Giglio M."/>
            <person name="Han C.S."/>
            <person name="Khouri H."/>
            <person name="Kiss H."/>
            <person name="Kothari S.P."/>
            <person name="Madupu R."/>
            <person name="Nelson K.E."/>
            <person name="Nelson W.C."/>
            <person name="Paulsen I."/>
            <person name="Penn K."/>
            <person name="Ren Q."/>
            <person name="Rosovitz M.J."/>
            <person name="Selengut J.D."/>
            <person name="Shrivastava S."/>
            <person name="Sullivan S.A."/>
            <person name="Tapia R."/>
            <person name="Thompson L.S."/>
            <person name="Watkins K.L."/>
            <person name="Yang Q."/>
            <person name="Yu C."/>
            <person name="Zafar N."/>
            <person name="Zhou L."/>
            <person name="Kuske C.R."/>
        </authorList>
    </citation>
    <scope>NUCLEOTIDE SEQUENCE [LARGE SCALE GENOMIC DNA]</scope>
    <source>
        <strain evidence="4 5">Ellin345</strain>
    </source>
</reference>
<evidence type="ECO:0000256" key="2">
    <source>
        <dbReference type="SAM" id="SignalP"/>
    </source>
</evidence>
<keyword evidence="2" id="KW-0732">Signal</keyword>
<keyword evidence="5" id="KW-1185">Reference proteome</keyword>
<dbReference type="STRING" id="204669.Acid345_2153"/>
<dbReference type="EMBL" id="CP000360">
    <property type="protein sequence ID" value="ABF41154.1"/>
    <property type="molecule type" value="Genomic_DNA"/>
</dbReference>
<sequence length="127" mass="13704">MRCRALLCSVLLVTGALFAQAPVPVGKVQTSAKNYRGADGTTLSKNSSDSELENAINAGLSDNPEFREVRASVHKHHVTLMGNVSDKDVKHRAESKADHFVGVRSVKNKIKVGEMETQRATISTSAQ</sequence>
<organism evidence="4 5">
    <name type="scientific">Koribacter versatilis (strain Ellin345)</name>
    <dbReference type="NCBI Taxonomy" id="204669"/>
    <lineage>
        <taxon>Bacteria</taxon>
        <taxon>Pseudomonadati</taxon>
        <taxon>Acidobacteriota</taxon>
        <taxon>Terriglobia</taxon>
        <taxon>Terriglobales</taxon>
        <taxon>Candidatus Korobacteraceae</taxon>
        <taxon>Candidatus Korobacter</taxon>
    </lineage>
</organism>
<dbReference type="EnsemblBacteria" id="ABF41154">
    <property type="protein sequence ID" value="ABF41154"/>
    <property type="gene ID" value="Acid345_2153"/>
</dbReference>
<feature type="domain" description="BON" evidence="3">
    <location>
        <begin position="48"/>
        <end position="114"/>
    </location>
</feature>